<evidence type="ECO:0000313" key="13">
    <source>
        <dbReference type="Proteomes" id="UP000094527"/>
    </source>
</evidence>
<comment type="similarity">
    <text evidence="2">Belongs to the G-protein coupled receptor 1 family.</text>
</comment>
<evidence type="ECO:0000256" key="9">
    <source>
        <dbReference type="SAM" id="MobiDB-lite"/>
    </source>
</evidence>
<keyword evidence="7 12" id="KW-0675">Receptor</keyword>
<feature type="transmembrane region" description="Helical" evidence="10">
    <location>
        <begin position="126"/>
        <end position="147"/>
    </location>
</feature>
<dbReference type="STRING" id="48709.A0A1D2N547"/>
<feature type="transmembrane region" description="Helical" evidence="10">
    <location>
        <begin position="85"/>
        <end position="114"/>
    </location>
</feature>
<evidence type="ECO:0000256" key="2">
    <source>
        <dbReference type="ARBA" id="ARBA00010663"/>
    </source>
</evidence>
<dbReference type="GO" id="GO:0005886">
    <property type="term" value="C:plasma membrane"/>
    <property type="evidence" value="ECO:0007669"/>
    <property type="project" value="TreeGrafter"/>
</dbReference>
<name>A0A1D2N547_ORCCI</name>
<keyword evidence="6 10" id="KW-0472">Membrane</keyword>
<comment type="subcellular location">
    <subcellularLocation>
        <location evidence="1">Membrane</location>
        <topology evidence="1">Multi-pass membrane protein</topology>
    </subcellularLocation>
</comment>
<dbReference type="GO" id="GO:0004930">
    <property type="term" value="F:G protein-coupled receptor activity"/>
    <property type="evidence" value="ECO:0007669"/>
    <property type="project" value="UniProtKB-KW"/>
</dbReference>
<dbReference type="OrthoDB" id="10036964at2759"/>
<feature type="compositionally biased region" description="Low complexity" evidence="9">
    <location>
        <begin position="17"/>
        <end position="31"/>
    </location>
</feature>
<comment type="caution">
    <text evidence="12">The sequence shown here is derived from an EMBL/GenBank/DDBJ whole genome shotgun (WGS) entry which is preliminary data.</text>
</comment>
<dbReference type="PANTHER" id="PTHR24243">
    <property type="entry name" value="G-PROTEIN COUPLED RECEPTOR"/>
    <property type="match status" value="1"/>
</dbReference>
<dbReference type="Gene3D" id="1.20.1070.10">
    <property type="entry name" value="Rhodopsin 7-helix transmembrane proteins"/>
    <property type="match status" value="1"/>
</dbReference>
<feature type="domain" description="G-protein coupled receptors family 1 profile" evidence="11">
    <location>
        <begin position="105"/>
        <end position="172"/>
    </location>
</feature>
<sequence length="238" mass="27026">MDLDENSSEKIMTLGKSEASSSISSPSVRLPSEGTFASNENYDLTDDKVEKDLLVPTMNSTSWLLYTNMTDMDMSDYGVAEEFPYYIRITSTLLCGFILLIGIIGNILVPVVVWRNKDLRSSTNIFLINLSLADLLILLVCMPPVLIELHSKPEVWVLGAAMCKSIYFFNTFRLKIIFYIKEYPCVKCMFIDRTTKERLFEEIIKCIFLFSNCTLESPNLPVQAADTLQLFIEASDLM</sequence>
<evidence type="ECO:0000256" key="8">
    <source>
        <dbReference type="ARBA" id="ARBA00023224"/>
    </source>
</evidence>
<evidence type="ECO:0000259" key="11">
    <source>
        <dbReference type="PROSITE" id="PS50262"/>
    </source>
</evidence>
<evidence type="ECO:0000256" key="10">
    <source>
        <dbReference type="SAM" id="Phobius"/>
    </source>
</evidence>
<reference evidence="12 13" key="1">
    <citation type="journal article" date="2016" name="Genome Biol. Evol.">
        <title>Gene Family Evolution Reflects Adaptation to Soil Environmental Stressors in the Genome of the Collembolan Orchesella cincta.</title>
        <authorList>
            <person name="Faddeeva-Vakhrusheva A."/>
            <person name="Derks M.F."/>
            <person name="Anvar S.Y."/>
            <person name="Agamennone V."/>
            <person name="Suring W."/>
            <person name="Smit S."/>
            <person name="van Straalen N.M."/>
            <person name="Roelofs D."/>
        </authorList>
    </citation>
    <scope>NUCLEOTIDE SEQUENCE [LARGE SCALE GENOMIC DNA]</scope>
    <source>
        <tissue evidence="12">Mixed pool</tissue>
    </source>
</reference>
<feature type="region of interest" description="Disordered" evidence="9">
    <location>
        <begin position="1"/>
        <end position="31"/>
    </location>
</feature>
<keyword evidence="4 10" id="KW-1133">Transmembrane helix</keyword>
<evidence type="ECO:0000313" key="12">
    <source>
        <dbReference type="EMBL" id="ODN00185.1"/>
    </source>
</evidence>
<gene>
    <name evidence="12" type="ORF">Ocin01_06497</name>
</gene>
<organism evidence="12 13">
    <name type="scientific">Orchesella cincta</name>
    <name type="common">Springtail</name>
    <name type="synonym">Podura cincta</name>
    <dbReference type="NCBI Taxonomy" id="48709"/>
    <lineage>
        <taxon>Eukaryota</taxon>
        <taxon>Metazoa</taxon>
        <taxon>Ecdysozoa</taxon>
        <taxon>Arthropoda</taxon>
        <taxon>Hexapoda</taxon>
        <taxon>Collembola</taxon>
        <taxon>Entomobryomorpha</taxon>
        <taxon>Entomobryoidea</taxon>
        <taxon>Orchesellidae</taxon>
        <taxon>Orchesellinae</taxon>
        <taxon>Orchesella</taxon>
    </lineage>
</organism>
<evidence type="ECO:0000256" key="6">
    <source>
        <dbReference type="ARBA" id="ARBA00023136"/>
    </source>
</evidence>
<protein>
    <submittedName>
        <fullName evidence="12">Orexin receptor type 2</fullName>
    </submittedName>
</protein>
<keyword evidence="13" id="KW-1185">Reference proteome</keyword>
<dbReference type="PANTHER" id="PTHR24243:SF233">
    <property type="entry name" value="THYROTROPIN-RELEASING HORMONE RECEPTOR"/>
    <property type="match status" value="1"/>
</dbReference>
<evidence type="ECO:0000256" key="1">
    <source>
        <dbReference type="ARBA" id="ARBA00004141"/>
    </source>
</evidence>
<feature type="transmembrane region" description="Helical" evidence="10">
    <location>
        <begin position="153"/>
        <end position="172"/>
    </location>
</feature>
<evidence type="ECO:0000256" key="5">
    <source>
        <dbReference type="ARBA" id="ARBA00023040"/>
    </source>
</evidence>
<evidence type="ECO:0000256" key="4">
    <source>
        <dbReference type="ARBA" id="ARBA00022989"/>
    </source>
</evidence>
<evidence type="ECO:0000256" key="7">
    <source>
        <dbReference type="ARBA" id="ARBA00023170"/>
    </source>
</evidence>
<keyword evidence="8" id="KW-0807">Transducer</keyword>
<dbReference type="Proteomes" id="UP000094527">
    <property type="component" value="Unassembled WGS sequence"/>
</dbReference>
<dbReference type="EMBL" id="LJIJ01000227">
    <property type="protein sequence ID" value="ODN00185.1"/>
    <property type="molecule type" value="Genomic_DNA"/>
</dbReference>
<dbReference type="Pfam" id="PF00001">
    <property type="entry name" value="7tm_1"/>
    <property type="match status" value="1"/>
</dbReference>
<dbReference type="InterPro" id="IPR017452">
    <property type="entry name" value="GPCR_Rhodpsn_7TM"/>
</dbReference>
<accession>A0A1D2N547</accession>
<keyword evidence="5" id="KW-0297">G-protein coupled receptor</keyword>
<evidence type="ECO:0000256" key="3">
    <source>
        <dbReference type="ARBA" id="ARBA00022692"/>
    </source>
</evidence>
<proteinExistence type="inferred from homology"/>
<dbReference type="PROSITE" id="PS50262">
    <property type="entry name" value="G_PROTEIN_RECEP_F1_2"/>
    <property type="match status" value="1"/>
</dbReference>
<dbReference type="PRINTS" id="PR00237">
    <property type="entry name" value="GPCRRHODOPSN"/>
</dbReference>
<dbReference type="InterPro" id="IPR000276">
    <property type="entry name" value="GPCR_Rhodpsn"/>
</dbReference>
<dbReference type="AlphaFoldDB" id="A0A1D2N547"/>
<dbReference type="SUPFAM" id="SSF81321">
    <property type="entry name" value="Family A G protein-coupled receptor-like"/>
    <property type="match status" value="1"/>
</dbReference>
<keyword evidence="3 10" id="KW-0812">Transmembrane</keyword>